<name>A0A858QBP6_9GAMM</name>
<evidence type="ECO:0000313" key="2">
    <source>
        <dbReference type="EMBL" id="QJD31347.1"/>
    </source>
</evidence>
<reference evidence="3" key="1">
    <citation type="submission" date="2019-12" db="EMBL/GenBank/DDBJ databases">
        <authorList>
            <person name="Awala S.I."/>
            <person name="Rhee S.K."/>
        </authorList>
    </citation>
    <scope>NUCLEOTIDE SEQUENCE [LARGE SCALE GENOMIC DNA]</scope>
    <source>
        <strain evidence="3">IM1</strain>
    </source>
</reference>
<feature type="domain" description="Transposase DDE" evidence="1">
    <location>
        <begin position="31"/>
        <end position="141"/>
    </location>
</feature>
<evidence type="ECO:0000259" key="1">
    <source>
        <dbReference type="Pfam" id="PF13737"/>
    </source>
</evidence>
<dbReference type="Pfam" id="PF13737">
    <property type="entry name" value="DDE_Tnp_1_5"/>
    <property type="match status" value="1"/>
</dbReference>
<dbReference type="RefSeq" id="WP_169604620.1">
    <property type="nucleotide sequence ID" value="NZ_CP046565.1"/>
</dbReference>
<protein>
    <submittedName>
        <fullName evidence="2">IS5 family transposase</fullName>
    </submittedName>
</protein>
<dbReference type="NCBIfam" id="NF033579">
    <property type="entry name" value="transpos_IS5_2"/>
    <property type="match status" value="1"/>
</dbReference>
<dbReference type="InterPro" id="IPR053172">
    <property type="entry name" value="Tn903_transposase"/>
</dbReference>
<accession>A0A858QBP6</accession>
<sequence length="320" mass="35845">MSKHGLPESQAAKAKAKCRVTNWPDDDRARVRRGDVMVWFEEDFLRHHWHGKATGHRGKPLKYSDIAIQTLLMLKAVFGLPYHSVEGLAGSLMRLMGVALPVPDPTQMSRRAKRLAVIPRRERPGPVYWVVDSTGLKIHGEGEWKVRQQGAGKRRTWRKVHLAVDGHAKDVIGMEVTAVEWADGEVFEGLVEQVEGPIEQIAGDGAYDTRRAYEVAVSREARLVVPPRDNAVPWEDGHPRNDALRQIAEQGMAAWKKTTGYHCRSLAENAMYRLKQLFDGSLASRLFETQVTDVHVRIAAMNLMTYLGMPISVRVGGTSS</sequence>
<dbReference type="InterPro" id="IPR025668">
    <property type="entry name" value="Tnp_DDE_dom"/>
</dbReference>
<evidence type="ECO:0000313" key="3">
    <source>
        <dbReference type="Proteomes" id="UP000503004"/>
    </source>
</evidence>
<dbReference type="EMBL" id="CP046565">
    <property type="protein sequence ID" value="QJD31347.1"/>
    <property type="molecule type" value="Genomic_DNA"/>
</dbReference>
<proteinExistence type="predicted"/>
<dbReference type="Proteomes" id="UP000503004">
    <property type="component" value="Chromosome"/>
</dbReference>
<organism evidence="2 3">
    <name type="scientific">Methylococcus geothermalis</name>
    <dbReference type="NCBI Taxonomy" id="2681310"/>
    <lineage>
        <taxon>Bacteria</taxon>
        <taxon>Pseudomonadati</taxon>
        <taxon>Pseudomonadota</taxon>
        <taxon>Gammaproteobacteria</taxon>
        <taxon>Methylococcales</taxon>
        <taxon>Methylococcaceae</taxon>
        <taxon>Methylococcus</taxon>
    </lineage>
</organism>
<dbReference type="PANTHER" id="PTHR34631:SF3">
    <property type="entry name" value="ISSOD12 TRANSPOSASE TNPA_ISSOD12"/>
    <property type="match status" value="1"/>
</dbReference>
<dbReference type="InterPro" id="IPR053520">
    <property type="entry name" value="Transposase_Tn903"/>
</dbReference>
<dbReference type="AlphaFoldDB" id="A0A858QBP6"/>
<gene>
    <name evidence="2" type="ORF">GNH96_06785</name>
</gene>
<keyword evidence="3" id="KW-1185">Reference proteome</keyword>
<dbReference type="KEGG" id="metu:GNH96_06785"/>
<dbReference type="PANTHER" id="PTHR34631">
    <property type="match status" value="1"/>
</dbReference>